<dbReference type="SUPFAM" id="SSF56112">
    <property type="entry name" value="Protein kinase-like (PK-like)"/>
    <property type="match status" value="1"/>
</dbReference>
<dbReference type="InterPro" id="IPR000719">
    <property type="entry name" value="Prot_kinase_dom"/>
</dbReference>
<dbReference type="Gene3D" id="1.10.510.10">
    <property type="entry name" value="Transferase(Phosphotransferase) domain 1"/>
    <property type="match status" value="1"/>
</dbReference>
<sequence>MVMELCQGGELVSFLLEQGTHSEAQAVLVMRQVFRAVEYLHSHAICHRDLKPENLLLLTRRPIKDNVLKVTDFGLSALCPPGSELRGMMGTLPYMAPQVCSGRYDLSADLWSCGVLTYLLLSGYPPFWHEQDLPRTTSAIKRGNFAFPSQDWSMISQDGKAIVRELLKMNPSERMTARSACRHSWLTGTPPTGVLDDSLHRLRRFMKQMIATQVVSEDPLLGKAQPQTTLEAFFSAIRAPLANAICTCSSDACSGSSQYEVHYVRPEKLGDSLYTIGMRVHYQSMTHRAWLPTVVVDVNDAGVPQHKSKGQLGPFYMLVSTSLQDVEIEIKPRVCADLAGISAGYKPSPADENEQHANMAKLSHPDAGGSKEDFQRLRGAYALLRKALLRGGLREAEDDRRQAEARWEQWESQVEQGQELAKEGDVVFWRPGRGDEWSAALVLAVQVVYEPSSGPHGWIYLQPLLPRHGELFDADADAEMEQVEPVSLDGVNWAFARSVEEIGDGVWRLAPPEYLPP</sequence>
<dbReference type="PROSITE" id="PS50011">
    <property type="entry name" value="PROTEIN_KINASE_DOM"/>
    <property type="match status" value="1"/>
</dbReference>
<organism evidence="8 9">
    <name type="scientific">Symbiodinium pilosum</name>
    <name type="common">Dinoflagellate</name>
    <dbReference type="NCBI Taxonomy" id="2952"/>
    <lineage>
        <taxon>Eukaryota</taxon>
        <taxon>Sar</taxon>
        <taxon>Alveolata</taxon>
        <taxon>Dinophyceae</taxon>
        <taxon>Suessiales</taxon>
        <taxon>Symbiodiniaceae</taxon>
        <taxon>Symbiodinium</taxon>
    </lineage>
</organism>
<evidence type="ECO:0000256" key="4">
    <source>
        <dbReference type="ARBA" id="ARBA00022777"/>
    </source>
</evidence>
<keyword evidence="6" id="KW-0175">Coiled coil</keyword>
<protein>
    <submittedName>
        <fullName evidence="8">CPK2 protein</fullName>
    </submittedName>
</protein>
<dbReference type="SUPFAM" id="SSF46565">
    <property type="entry name" value="Chaperone J-domain"/>
    <property type="match status" value="1"/>
</dbReference>
<evidence type="ECO:0000256" key="1">
    <source>
        <dbReference type="ARBA" id="ARBA00022527"/>
    </source>
</evidence>
<keyword evidence="3" id="KW-0547">Nucleotide-binding</keyword>
<dbReference type="InterPro" id="IPR008271">
    <property type="entry name" value="Ser/Thr_kinase_AS"/>
</dbReference>
<dbReference type="InterPro" id="IPR011009">
    <property type="entry name" value="Kinase-like_dom_sf"/>
</dbReference>
<dbReference type="AlphaFoldDB" id="A0A812SBE5"/>
<dbReference type="Proteomes" id="UP000649617">
    <property type="component" value="Unassembled WGS sequence"/>
</dbReference>
<dbReference type="OrthoDB" id="410674at2759"/>
<proteinExistence type="predicted"/>
<dbReference type="PANTHER" id="PTHR24349">
    <property type="entry name" value="SERINE/THREONINE-PROTEIN KINASE"/>
    <property type="match status" value="1"/>
</dbReference>
<comment type="caution">
    <text evidence="8">The sequence shown here is derived from an EMBL/GenBank/DDBJ whole genome shotgun (WGS) entry which is preliminary data.</text>
</comment>
<keyword evidence="4" id="KW-0418">Kinase</keyword>
<evidence type="ECO:0000259" key="7">
    <source>
        <dbReference type="PROSITE" id="PS50011"/>
    </source>
</evidence>
<evidence type="ECO:0000313" key="8">
    <source>
        <dbReference type="EMBL" id="CAE7469690.1"/>
    </source>
</evidence>
<dbReference type="PROSITE" id="PS00108">
    <property type="entry name" value="PROTEIN_KINASE_ST"/>
    <property type="match status" value="1"/>
</dbReference>
<evidence type="ECO:0000256" key="6">
    <source>
        <dbReference type="SAM" id="Coils"/>
    </source>
</evidence>
<keyword evidence="2" id="KW-0808">Transferase</keyword>
<feature type="domain" description="Protein kinase" evidence="7">
    <location>
        <begin position="1"/>
        <end position="186"/>
    </location>
</feature>
<dbReference type="SMART" id="SM00220">
    <property type="entry name" value="S_TKc"/>
    <property type="match status" value="1"/>
</dbReference>
<dbReference type="GO" id="GO:0004674">
    <property type="term" value="F:protein serine/threonine kinase activity"/>
    <property type="evidence" value="ECO:0007669"/>
    <property type="project" value="UniProtKB-KW"/>
</dbReference>
<dbReference type="GO" id="GO:0005524">
    <property type="term" value="F:ATP binding"/>
    <property type="evidence" value="ECO:0007669"/>
    <property type="project" value="UniProtKB-KW"/>
</dbReference>
<evidence type="ECO:0000256" key="3">
    <source>
        <dbReference type="ARBA" id="ARBA00022741"/>
    </source>
</evidence>
<dbReference type="Pfam" id="PF00069">
    <property type="entry name" value="Pkinase"/>
    <property type="match status" value="1"/>
</dbReference>
<dbReference type="EMBL" id="CAJNIZ010023503">
    <property type="protein sequence ID" value="CAE7469690.1"/>
    <property type="molecule type" value="Genomic_DNA"/>
</dbReference>
<gene>
    <name evidence="8" type="primary">CPK2</name>
    <name evidence="8" type="ORF">SPIL2461_LOCUS11873</name>
</gene>
<dbReference type="InterPro" id="IPR050205">
    <property type="entry name" value="CDPK_Ser/Thr_kinases"/>
</dbReference>
<keyword evidence="1" id="KW-0723">Serine/threonine-protein kinase</keyword>
<keyword evidence="5" id="KW-0067">ATP-binding</keyword>
<evidence type="ECO:0000256" key="2">
    <source>
        <dbReference type="ARBA" id="ARBA00022679"/>
    </source>
</evidence>
<keyword evidence="9" id="KW-1185">Reference proteome</keyword>
<dbReference type="InterPro" id="IPR036869">
    <property type="entry name" value="J_dom_sf"/>
</dbReference>
<name>A0A812SBE5_SYMPI</name>
<evidence type="ECO:0000313" key="9">
    <source>
        <dbReference type="Proteomes" id="UP000649617"/>
    </source>
</evidence>
<accession>A0A812SBE5</accession>
<evidence type="ECO:0000256" key="5">
    <source>
        <dbReference type="ARBA" id="ARBA00022840"/>
    </source>
</evidence>
<dbReference type="Gene3D" id="1.10.287.110">
    <property type="entry name" value="DnaJ domain"/>
    <property type="match status" value="1"/>
</dbReference>
<reference evidence="8" key="1">
    <citation type="submission" date="2021-02" db="EMBL/GenBank/DDBJ databases">
        <authorList>
            <person name="Dougan E. K."/>
            <person name="Rhodes N."/>
            <person name="Thang M."/>
            <person name="Chan C."/>
        </authorList>
    </citation>
    <scope>NUCLEOTIDE SEQUENCE</scope>
</reference>
<feature type="coiled-coil region" evidence="6">
    <location>
        <begin position="386"/>
        <end position="413"/>
    </location>
</feature>